<proteinExistence type="predicted"/>
<geneLocation type="plasmid" evidence="2 3">
    <name>pSS37A-Re-1</name>
</geneLocation>
<keyword evidence="3" id="KW-1185">Reference proteome</keyword>
<evidence type="ECO:0000256" key="1">
    <source>
        <dbReference type="SAM" id="MobiDB-lite"/>
    </source>
</evidence>
<evidence type="ECO:0000313" key="2">
    <source>
        <dbReference type="EMBL" id="BDV36111.1"/>
    </source>
</evidence>
<name>A0ABM8EDN1_9HYPH</name>
<evidence type="ECO:0000313" key="3">
    <source>
        <dbReference type="Proteomes" id="UP001317629"/>
    </source>
</evidence>
<dbReference type="EMBL" id="AP027143">
    <property type="protein sequence ID" value="BDV36111.1"/>
    <property type="molecule type" value="Genomic_DNA"/>
</dbReference>
<reference evidence="2 3" key="1">
    <citation type="journal article" date="2023" name="Int. J. Syst. Evol. Microbiol.">
        <title>Methylocystis iwaonis sp. nov., a type II methane-oxidizing bacterium from surface soil of a rice paddy field in Japan, and emended description of the genus Methylocystis (ex Whittenbury et al. 1970) Bowman et al. 1993.</title>
        <authorList>
            <person name="Kaise H."/>
            <person name="Sawadogo J.B."/>
            <person name="Alam M.S."/>
            <person name="Ueno C."/>
            <person name="Dianou D."/>
            <person name="Shinjo R."/>
            <person name="Asakawa S."/>
        </authorList>
    </citation>
    <scope>NUCLEOTIDE SEQUENCE [LARGE SCALE GENOMIC DNA]</scope>
    <source>
        <strain evidence="2 3">SS37A-Re</strain>
    </source>
</reference>
<dbReference type="Proteomes" id="UP001317629">
    <property type="component" value="Plasmid pSS37A-Re-1"/>
</dbReference>
<accession>A0ABM8EDN1</accession>
<gene>
    <name evidence="2" type="ORF">SS37A_36410</name>
</gene>
<feature type="region of interest" description="Disordered" evidence="1">
    <location>
        <begin position="41"/>
        <end position="68"/>
    </location>
</feature>
<protein>
    <submittedName>
        <fullName evidence="2">Uncharacterized protein</fullName>
    </submittedName>
</protein>
<organism evidence="2 3">
    <name type="scientific">Methylocystis iwaonis</name>
    <dbReference type="NCBI Taxonomy" id="2885079"/>
    <lineage>
        <taxon>Bacteria</taxon>
        <taxon>Pseudomonadati</taxon>
        <taxon>Pseudomonadota</taxon>
        <taxon>Alphaproteobacteria</taxon>
        <taxon>Hyphomicrobiales</taxon>
        <taxon>Methylocystaceae</taxon>
        <taxon>Methylocystis</taxon>
    </lineage>
</organism>
<sequence length="68" mass="7295">MREGLDRLLEGTGLSYRFEGPDEKAASIILAQIQALPPIDVGATKRTDVETTNPDDKKAYSADCGAIT</sequence>
<keyword evidence="2" id="KW-0614">Plasmid</keyword>
<dbReference type="RefSeq" id="WP_281932414.1">
    <property type="nucleotide sequence ID" value="NZ_AP027143.1"/>
</dbReference>
<feature type="compositionally biased region" description="Basic and acidic residues" evidence="1">
    <location>
        <begin position="43"/>
        <end position="60"/>
    </location>
</feature>